<evidence type="ECO:0000313" key="1">
    <source>
        <dbReference type="EMBL" id="KAF1746001.1"/>
    </source>
</evidence>
<evidence type="ECO:0000313" key="2">
    <source>
        <dbReference type="EMBL" id="OZF87199.1"/>
    </source>
</evidence>
<reference evidence="3" key="2">
    <citation type="submission" date="2017-08" db="EMBL/GenBank/DDBJ databases">
        <authorList>
            <person name="Fierst J.L."/>
        </authorList>
    </citation>
    <scope>NUCLEOTIDE SEQUENCE [LARGE SCALE GENOMIC DNA]</scope>
    <source>
        <strain evidence="3">PX439</strain>
    </source>
</reference>
<evidence type="ECO:0000313" key="4">
    <source>
        <dbReference type="Proteomes" id="UP000483820"/>
    </source>
</evidence>
<sequence length="101" mass="11929">MKLNCFYMTVTLTFRNDEKKQNFNVYILEDESIKQDYVRTINGVKAPSAMRKRKNPEEFEIGGNTMAADLKLMEDLTQHFKSIFYIDAYNVTYCFLFDISL</sequence>
<organism evidence="2 3">
    <name type="scientific">Caenorhabditis remanei</name>
    <name type="common">Caenorhabditis vulgaris</name>
    <dbReference type="NCBI Taxonomy" id="31234"/>
    <lineage>
        <taxon>Eukaryota</taxon>
        <taxon>Metazoa</taxon>
        <taxon>Ecdysozoa</taxon>
        <taxon>Nematoda</taxon>
        <taxon>Chromadorea</taxon>
        <taxon>Rhabditida</taxon>
        <taxon>Rhabditina</taxon>
        <taxon>Rhabditomorpha</taxon>
        <taxon>Rhabditoidea</taxon>
        <taxon>Rhabditidae</taxon>
        <taxon>Peloderinae</taxon>
        <taxon>Caenorhabditis</taxon>
    </lineage>
</organism>
<proteinExistence type="predicted"/>
<dbReference type="Proteomes" id="UP000483820">
    <property type="component" value="Chromosome X"/>
</dbReference>
<evidence type="ECO:0000313" key="3">
    <source>
        <dbReference type="Proteomes" id="UP000216624"/>
    </source>
</evidence>
<gene>
    <name evidence="2" type="ORF">FL82_23457</name>
    <name evidence="1" type="ORF">GCK72_022452</name>
</gene>
<dbReference type="EMBL" id="NMWX01000077">
    <property type="protein sequence ID" value="OZF87199.1"/>
    <property type="molecule type" value="Genomic_DNA"/>
</dbReference>
<dbReference type="Proteomes" id="UP000216624">
    <property type="component" value="Unassembled WGS sequence"/>
</dbReference>
<name>A0A260ZPG9_CAERE</name>
<reference evidence="2" key="1">
    <citation type="submission" date="2017-08" db="EMBL/GenBank/DDBJ databases">
        <authorList>
            <person name="de Groot N.N."/>
        </authorList>
    </citation>
    <scope>NUCLEOTIDE SEQUENCE [LARGE SCALE GENOMIC DNA]</scope>
    <source>
        <strain evidence="2">PX439</strain>
    </source>
</reference>
<dbReference type="AlphaFoldDB" id="A0A260ZPG9"/>
<protein>
    <submittedName>
        <fullName evidence="2">Uncharacterized protein</fullName>
    </submittedName>
</protein>
<reference evidence="1 4" key="3">
    <citation type="submission" date="2019-12" db="EMBL/GenBank/DDBJ databases">
        <title>Chromosome-level assembly of the Caenorhabditis remanei genome.</title>
        <authorList>
            <person name="Teterina A.A."/>
            <person name="Willis J.H."/>
            <person name="Phillips P.C."/>
        </authorList>
    </citation>
    <scope>NUCLEOTIDE SEQUENCE [LARGE SCALE GENOMIC DNA]</scope>
    <source>
        <strain evidence="1 4">PX506</strain>
        <tissue evidence="1">Whole organism</tissue>
    </source>
</reference>
<comment type="caution">
    <text evidence="2">The sequence shown here is derived from an EMBL/GenBank/DDBJ whole genome shotgun (WGS) entry which is preliminary data.</text>
</comment>
<dbReference type="EMBL" id="WUAV01000006">
    <property type="protein sequence ID" value="KAF1746001.1"/>
    <property type="molecule type" value="Genomic_DNA"/>
</dbReference>
<feature type="non-terminal residue" evidence="2">
    <location>
        <position position="1"/>
    </location>
</feature>
<accession>A0A260ZPG9</accession>
<keyword evidence="3" id="KW-1185">Reference proteome</keyword>